<dbReference type="InterPro" id="IPR004193">
    <property type="entry name" value="Glyco_hydro_13_N"/>
</dbReference>
<dbReference type="Gene3D" id="2.60.40.1180">
    <property type="entry name" value="Golgi alpha-mannosidase II"/>
    <property type="match status" value="1"/>
</dbReference>
<evidence type="ECO:0000313" key="5">
    <source>
        <dbReference type="Proteomes" id="UP001501734"/>
    </source>
</evidence>
<dbReference type="Pfam" id="PF00128">
    <property type="entry name" value="Alpha-amylase"/>
    <property type="match status" value="2"/>
</dbReference>
<dbReference type="PANTHER" id="PTHR43002">
    <property type="entry name" value="GLYCOGEN DEBRANCHING ENZYME"/>
    <property type="match status" value="1"/>
</dbReference>
<comment type="similarity">
    <text evidence="1">Belongs to the glycosyl hydrolase 13 family.</text>
</comment>
<dbReference type="InterPro" id="IPR013783">
    <property type="entry name" value="Ig-like_fold"/>
</dbReference>
<dbReference type="InterPro" id="IPR013780">
    <property type="entry name" value="Glyco_hydro_b"/>
</dbReference>
<dbReference type="CDD" id="cd11341">
    <property type="entry name" value="AmyAc_Pullulanase_LD-like"/>
    <property type="match status" value="1"/>
</dbReference>
<dbReference type="Gene3D" id="2.60.40.1220">
    <property type="match status" value="1"/>
</dbReference>
<dbReference type="InterPro" id="IPR014756">
    <property type="entry name" value="Ig_E-set"/>
</dbReference>
<dbReference type="RefSeq" id="WP_344913363.1">
    <property type="nucleotide sequence ID" value="NZ_BAABDL010000126.1"/>
</dbReference>
<sequence length="783" mass="88756">MAKNNQLLHAEVFSDSTIGLFFESINNLSEPDLKETIKIVDSQGNRLEITEVTIHVEDKLIIVSINENHLTNKFPYTIKYDLNTKNAQIGWRYKDQKYAYDGKLGLELRADGSAKLKLWSPSADSVNVILYDKNNQNRVVANDLAMTLGDRGVWSIELDQAKTGIVDLTGYFYHFAIERDGKTVLALDPYAKSLAIWDSTNPDNQIGKAAIVDPSLIGSELDYANIANFKKREDAIIYEIHVRDFTSDPSLDGKLNSQFGTFTAFIEKLDYIKSLGVTHVQLLPVMSYLFANEFENDERLLNYSSVNNNYNWGYDPQSYFALTGMYSEKPSDPKQRIAEFKNLIAEIHDRGMGVLLDVVYNHTASVDIFENLEPNYYHFMDADGTPRIAFKGGRLGTTRKMARRILIDSITYWVKEFKIDGFRFDMMGDHDAETIQQAYDQAKVLNPNILMIGEGWITYVGDEYEPKIIPADQHWMQDTEAVGSFSDDIRDQLKSGYNSEGEPRFLTGGARNIQRIFDNLTANPHNFKATSPGDVVAYIEAHDNLTLHDVIALSIKKDPQDHKQEIHERIRLGNLMVLTAQGTTFIHAGQEYGRTKQFRHPDFIGKVPDEQVPFKSTFIADQEGNPIEFPYFIHDSYDSTDAVNMFEWQKVLDEKTYPIETTTQRHMQGLITLRRSTDAFSRATIAEIKQNVTLIKAPELNELDLMIAYQVIASDGVTYAVFVNADDKVRQLTLTIDYSTGDVIVDKAKAGIDPIENPQGVRLTANSIELEPLTGTVIRLKQK</sequence>
<evidence type="ECO:0000256" key="1">
    <source>
        <dbReference type="ARBA" id="ARBA00008061"/>
    </source>
</evidence>
<evidence type="ECO:0000259" key="3">
    <source>
        <dbReference type="SMART" id="SM00642"/>
    </source>
</evidence>
<dbReference type="Gene3D" id="3.20.20.80">
    <property type="entry name" value="Glycosidases"/>
    <property type="match status" value="1"/>
</dbReference>
<dbReference type="SMART" id="SM00642">
    <property type="entry name" value="Aamy"/>
    <property type="match status" value="1"/>
</dbReference>
<evidence type="ECO:0000313" key="4">
    <source>
        <dbReference type="EMBL" id="GAA4077940.1"/>
    </source>
</evidence>
<gene>
    <name evidence="4" type="ORF">GCM10022410_23250</name>
</gene>
<comment type="caution">
    <text evidence="4">The sequence shown here is derived from an EMBL/GenBank/DDBJ whole genome shotgun (WGS) entry which is preliminary data.</text>
</comment>
<dbReference type="InterPro" id="IPR006047">
    <property type="entry name" value="GH13_cat_dom"/>
</dbReference>
<reference evidence="5" key="1">
    <citation type="journal article" date="2019" name="Int. J. Syst. Evol. Microbiol.">
        <title>The Global Catalogue of Microorganisms (GCM) 10K type strain sequencing project: providing services to taxonomists for standard genome sequencing and annotation.</title>
        <authorList>
            <consortium name="The Broad Institute Genomics Platform"/>
            <consortium name="The Broad Institute Genome Sequencing Center for Infectious Disease"/>
            <person name="Wu L."/>
            <person name="Ma J."/>
        </authorList>
    </citation>
    <scope>NUCLEOTIDE SEQUENCE [LARGE SCALE GENOMIC DNA]</scope>
    <source>
        <strain evidence="5">JCM 17250</strain>
    </source>
</reference>
<dbReference type="CDD" id="cd02860">
    <property type="entry name" value="E_set_Pullulanase"/>
    <property type="match status" value="1"/>
</dbReference>
<keyword evidence="2" id="KW-0732">Signal</keyword>
<dbReference type="NCBIfam" id="TIGR02102">
    <property type="entry name" value="pullulan_Gpos"/>
    <property type="match status" value="1"/>
</dbReference>
<organism evidence="4 5">
    <name type="scientific">Amphibacillus indicireducens</name>
    <dbReference type="NCBI Taxonomy" id="1076330"/>
    <lineage>
        <taxon>Bacteria</taxon>
        <taxon>Bacillati</taxon>
        <taxon>Bacillota</taxon>
        <taxon>Bacilli</taxon>
        <taxon>Bacillales</taxon>
        <taxon>Bacillaceae</taxon>
        <taxon>Amphibacillus</taxon>
    </lineage>
</organism>
<proteinExistence type="inferred from homology"/>
<dbReference type="InterPro" id="IPR014755">
    <property type="entry name" value="Cu-Rt/internalin_Ig-like"/>
</dbReference>
<dbReference type="InterPro" id="IPR017853">
    <property type="entry name" value="GH"/>
</dbReference>
<feature type="domain" description="Glycosyl hydrolase family 13 catalytic" evidence="3">
    <location>
        <begin position="239"/>
        <end position="615"/>
    </location>
</feature>
<accession>A0ABP7VZM9</accession>
<dbReference type="Pfam" id="PF18033">
    <property type="entry name" value="SpuA_C"/>
    <property type="match status" value="1"/>
</dbReference>
<dbReference type="InterPro" id="IPR011838">
    <property type="entry name" value="Pullulan_Gpos"/>
</dbReference>
<dbReference type="InterPro" id="IPR040806">
    <property type="entry name" value="SpuA_C"/>
</dbReference>
<protein>
    <recommendedName>
        <fullName evidence="3">Glycosyl hydrolase family 13 catalytic domain-containing protein</fullName>
    </recommendedName>
</protein>
<name>A0ABP7VZM9_9BACI</name>
<keyword evidence="5" id="KW-1185">Reference proteome</keyword>
<dbReference type="SUPFAM" id="SSF81296">
    <property type="entry name" value="E set domains"/>
    <property type="match status" value="1"/>
</dbReference>
<dbReference type="EMBL" id="BAABDL010000126">
    <property type="protein sequence ID" value="GAA4077940.1"/>
    <property type="molecule type" value="Genomic_DNA"/>
</dbReference>
<dbReference type="Gene3D" id="2.60.40.10">
    <property type="entry name" value="Immunoglobulins"/>
    <property type="match status" value="1"/>
</dbReference>
<evidence type="ECO:0000256" key="2">
    <source>
        <dbReference type="ARBA" id="ARBA00022729"/>
    </source>
</evidence>
<dbReference type="Proteomes" id="UP001501734">
    <property type="component" value="Unassembled WGS sequence"/>
</dbReference>
<dbReference type="SUPFAM" id="SSF51445">
    <property type="entry name" value="(Trans)glycosidases"/>
    <property type="match status" value="1"/>
</dbReference>
<dbReference type="Pfam" id="PF02922">
    <property type="entry name" value="CBM_48"/>
    <property type="match status" value="1"/>
</dbReference>